<dbReference type="Gene3D" id="2.130.10.10">
    <property type="entry name" value="YVTN repeat-like/Quinoprotein amine dehydrogenase"/>
    <property type="match status" value="1"/>
</dbReference>
<keyword evidence="2" id="KW-1185">Reference proteome</keyword>
<dbReference type="PANTHER" id="PTHR47197:SF3">
    <property type="entry name" value="DIHYDRO-HEME D1 DEHYDROGENASE"/>
    <property type="match status" value="1"/>
</dbReference>
<proteinExistence type="predicted"/>
<accession>A0A953HKF8</accession>
<dbReference type="Pfam" id="PF16819">
    <property type="entry name" value="DUF5074"/>
    <property type="match status" value="1"/>
</dbReference>
<protein>
    <recommendedName>
        <fullName evidence="3">Cell surface protein</fullName>
    </recommendedName>
</protein>
<sequence length="349" mass="38286">MKNLFLFIAFFTGFIFLSSCEKEEPEQPDQIDSFEDGVIISCEGAFGQGNAVVYFLDPAKQAYVPEIYRTVNQEPAGDVLQSITFENDNAYLVMNNSGQIIQATEKTFEKTGSIEGLSAPTEIDIEDGQGYIGSLYSQHILVADMNSLQVNDSIFLGEQSNRIFEDDNRLWILSQSDYQGRVKDHIYVINLTDHSVDSVKVGSHPTDWAIGDNDELYVYCRGNETGESPSIHAINTESPSTTQQVELAAPGGFFTKIAYDERENRVLIPLEDGIYAYQPGDNSISSTALINLDQITALYGLGVSPDDGDIYVGDAKDFNSAGVVAIYTSTGEAKGALQVGIGPNNFYFD</sequence>
<dbReference type="InterPro" id="IPR031815">
    <property type="entry name" value="DUF5074"/>
</dbReference>
<dbReference type="SUPFAM" id="SSF51004">
    <property type="entry name" value="C-terminal (heme d1) domain of cytochrome cd1-nitrite reductase"/>
    <property type="match status" value="1"/>
</dbReference>
<dbReference type="Proteomes" id="UP000753961">
    <property type="component" value="Unassembled WGS sequence"/>
</dbReference>
<dbReference type="RefSeq" id="WP_222578211.1">
    <property type="nucleotide sequence ID" value="NZ_JAHVHU010000002.1"/>
</dbReference>
<evidence type="ECO:0000313" key="2">
    <source>
        <dbReference type="Proteomes" id="UP000753961"/>
    </source>
</evidence>
<evidence type="ECO:0000313" key="1">
    <source>
        <dbReference type="EMBL" id="MBY5956689.1"/>
    </source>
</evidence>
<dbReference type="PANTHER" id="PTHR47197">
    <property type="entry name" value="PROTEIN NIRF"/>
    <property type="match status" value="1"/>
</dbReference>
<dbReference type="InterPro" id="IPR011048">
    <property type="entry name" value="Haem_d1_sf"/>
</dbReference>
<reference evidence="1" key="1">
    <citation type="submission" date="2021-06" db="EMBL/GenBank/DDBJ databases">
        <title>44 bacteria genomes isolated from Dapeng, Shenzhen.</title>
        <authorList>
            <person name="Zheng W."/>
            <person name="Yu S."/>
            <person name="Huang Y."/>
        </authorList>
    </citation>
    <scope>NUCLEOTIDE SEQUENCE</scope>
    <source>
        <strain evidence="1">DP5N28-2</strain>
    </source>
</reference>
<dbReference type="InterPro" id="IPR015943">
    <property type="entry name" value="WD40/YVTN_repeat-like_dom_sf"/>
</dbReference>
<comment type="caution">
    <text evidence="1">The sequence shown here is derived from an EMBL/GenBank/DDBJ whole genome shotgun (WGS) entry which is preliminary data.</text>
</comment>
<dbReference type="AlphaFoldDB" id="A0A953HKF8"/>
<organism evidence="1 2">
    <name type="scientific">Membranihabitans marinus</name>
    <dbReference type="NCBI Taxonomy" id="1227546"/>
    <lineage>
        <taxon>Bacteria</taxon>
        <taxon>Pseudomonadati</taxon>
        <taxon>Bacteroidota</taxon>
        <taxon>Saprospiria</taxon>
        <taxon>Saprospirales</taxon>
        <taxon>Saprospiraceae</taxon>
        <taxon>Membranihabitans</taxon>
    </lineage>
</organism>
<dbReference type="InterPro" id="IPR051200">
    <property type="entry name" value="Host-pathogen_enzymatic-act"/>
</dbReference>
<evidence type="ECO:0008006" key="3">
    <source>
        <dbReference type="Google" id="ProtNLM"/>
    </source>
</evidence>
<gene>
    <name evidence="1" type="ORF">KUV50_00985</name>
</gene>
<dbReference type="EMBL" id="JAHVHU010000002">
    <property type="protein sequence ID" value="MBY5956689.1"/>
    <property type="molecule type" value="Genomic_DNA"/>
</dbReference>
<dbReference type="PROSITE" id="PS51257">
    <property type="entry name" value="PROKAR_LIPOPROTEIN"/>
    <property type="match status" value="1"/>
</dbReference>
<name>A0A953HKF8_9BACT</name>